<name>A0ABQ1MGJ3_9BACT</name>
<dbReference type="EMBL" id="BMFD01000005">
    <property type="protein sequence ID" value="GGC40432.1"/>
    <property type="molecule type" value="Genomic_DNA"/>
</dbReference>
<evidence type="ECO:0000313" key="3">
    <source>
        <dbReference type="Proteomes" id="UP000635885"/>
    </source>
</evidence>
<accession>A0ABQ1MGJ3</accession>
<gene>
    <name evidence="2" type="ORF">GCM10010993_18940</name>
</gene>
<evidence type="ECO:0000313" key="2">
    <source>
        <dbReference type="EMBL" id="GGC40432.1"/>
    </source>
</evidence>
<sequence>MKKMVSLFVCVLMFCFSFISAQTVDDDACPPIVQGAIGQVGTCIVFQLEIPPGNPVGDPDKSCDVMEEMIPNCIRPINVE</sequence>
<proteinExistence type="predicted"/>
<protein>
    <recommendedName>
        <fullName evidence="4">Secreted protein</fullName>
    </recommendedName>
</protein>
<dbReference type="Proteomes" id="UP000635885">
    <property type="component" value="Unassembled WGS sequence"/>
</dbReference>
<evidence type="ECO:0008006" key="4">
    <source>
        <dbReference type="Google" id="ProtNLM"/>
    </source>
</evidence>
<keyword evidence="3" id="KW-1185">Reference proteome</keyword>
<feature type="signal peptide" evidence="1">
    <location>
        <begin position="1"/>
        <end position="21"/>
    </location>
</feature>
<comment type="caution">
    <text evidence="2">The sequence shown here is derived from an EMBL/GenBank/DDBJ whole genome shotgun (WGS) entry which is preliminary data.</text>
</comment>
<keyword evidence="1" id="KW-0732">Signal</keyword>
<dbReference type="RefSeq" id="WP_188442140.1">
    <property type="nucleotide sequence ID" value="NZ_BMFD01000005.1"/>
</dbReference>
<reference evidence="3" key="1">
    <citation type="journal article" date="2019" name="Int. J. Syst. Evol. Microbiol.">
        <title>The Global Catalogue of Microorganisms (GCM) 10K type strain sequencing project: providing services to taxonomists for standard genome sequencing and annotation.</title>
        <authorList>
            <consortium name="The Broad Institute Genomics Platform"/>
            <consortium name="The Broad Institute Genome Sequencing Center for Infectious Disease"/>
            <person name="Wu L."/>
            <person name="Ma J."/>
        </authorList>
    </citation>
    <scope>NUCLEOTIDE SEQUENCE [LARGE SCALE GENOMIC DNA]</scope>
    <source>
        <strain evidence="3">CGMCC 1.12479</strain>
    </source>
</reference>
<organism evidence="2 3">
    <name type="scientific">Belliella aquatica</name>
    <dbReference type="NCBI Taxonomy" id="1323734"/>
    <lineage>
        <taxon>Bacteria</taxon>
        <taxon>Pseudomonadati</taxon>
        <taxon>Bacteroidota</taxon>
        <taxon>Cytophagia</taxon>
        <taxon>Cytophagales</taxon>
        <taxon>Cyclobacteriaceae</taxon>
        <taxon>Belliella</taxon>
    </lineage>
</organism>
<feature type="chain" id="PRO_5045592789" description="Secreted protein" evidence="1">
    <location>
        <begin position="22"/>
        <end position="80"/>
    </location>
</feature>
<evidence type="ECO:0000256" key="1">
    <source>
        <dbReference type="SAM" id="SignalP"/>
    </source>
</evidence>